<evidence type="ECO:0000313" key="2">
    <source>
        <dbReference type="Proteomes" id="UP000735302"/>
    </source>
</evidence>
<gene>
    <name evidence="1" type="ORF">PoB_000384100</name>
</gene>
<accession>A0AAV3Y4K8</accession>
<proteinExistence type="predicted"/>
<reference evidence="1 2" key="1">
    <citation type="journal article" date="2021" name="Elife">
        <title>Chloroplast acquisition without the gene transfer in kleptoplastic sea slugs, Plakobranchus ocellatus.</title>
        <authorList>
            <person name="Maeda T."/>
            <person name="Takahashi S."/>
            <person name="Yoshida T."/>
            <person name="Shimamura S."/>
            <person name="Takaki Y."/>
            <person name="Nagai Y."/>
            <person name="Toyoda A."/>
            <person name="Suzuki Y."/>
            <person name="Arimoto A."/>
            <person name="Ishii H."/>
            <person name="Satoh N."/>
            <person name="Nishiyama T."/>
            <person name="Hasebe M."/>
            <person name="Maruyama T."/>
            <person name="Minagawa J."/>
            <person name="Obokata J."/>
            <person name="Shigenobu S."/>
        </authorList>
    </citation>
    <scope>NUCLEOTIDE SEQUENCE [LARGE SCALE GENOMIC DNA]</scope>
</reference>
<name>A0AAV3Y4K8_9GAST</name>
<dbReference type="Proteomes" id="UP000735302">
    <property type="component" value="Unassembled WGS sequence"/>
</dbReference>
<keyword evidence="2" id="KW-1185">Reference proteome</keyword>
<dbReference type="EMBL" id="BLXT01000469">
    <property type="protein sequence ID" value="GFN77335.1"/>
    <property type="molecule type" value="Genomic_DNA"/>
</dbReference>
<organism evidence="1 2">
    <name type="scientific">Plakobranchus ocellatus</name>
    <dbReference type="NCBI Taxonomy" id="259542"/>
    <lineage>
        <taxon>Eukaryota</taxon>
        <taxon>Metazoa</taxon>
        <taxon>Spiralia</taxon>
        <taxon>Lophotrochozoa</taxon>
        <taxon>Mollusca</taxon>
        <taxon>Gastropoda</taxon>
        <taxon>Heterobranchia</taxon>
        <taxon>Euthyneura</taxon>
        <taxon>Panpulmonata</taxon>
        <taxon>Sacoglossa</taxon>
        <taxon>Placobranchoidea</taxon>
        <taxon>Plakobranchidae</taxon>
        <taxon>Plakobranchus</taxon>
    </lineage>
</organism>
<dbReference type="AlphaFoldDB" id="A0AAV3Y4K8"/>
<evidence type="ECO:0000313" key="1">
    <source>
        <dbReference type="EMBL" id="GFN77335.1"/>
    </source>
</evidence>
<comment type="caution">
    <text evidence="1">The sequence shown here is derived from an EMBL/GenBank/DDBJ whole genome shotgun (WGS) entry which is preliminary data.</text>
</comment>
<protein>
    <submittedName>
        <fullName evidence="1">Uncharacterized protein</fullName>
    </submittedName>
</protein>
<sequence length="147" mass="16832">MKVSQEVFEMRQVEVEKHKRQKAQSFITFCNYCPFPGWRLRCGRLQSDSEIPVRHQYQYSNSKTKAHPSFLKSRNSHLTVTRCGSIMYGCAAMQQISSLDEAAEWPAVSSRLDGKIRFSPASNMPLRVNSFCRDLSQQAGMFAFPLS</sequence>